<sequence length="76" mass="8651">MIYLLGFFALVAWLSLGLLSYKATNDLLEIPLESLPLPFRLVAILFAPIGLLLYERHLFWSRSKPEVIVKEGTDCD</sequence>
<evidence type="ECO:0000313" key="5">
    <source>
        <dbReference type="Proteomes" id="UP000239648"/>
    </source>
</evidence>
<dbReference type="Proteomes" id="UP000239648">
    <property type="component" value="Unassembled WGS sequence"/>
</dbReference>
<name>A0A2S6G2L6_9GAMM</name>
<reference evidence="2 5" key="1">
    <citation type="submission" date="2018-02" db="EMBL/GenBank/DDBJ databases">
        <title>Deep subsurface shale carbon reservoir microbial communities from Ohio and West Virginia, USA.</title>
        <authorList>
            <person name="Wrighton K."/>
        </authorList>
    </citation>
    <scope>NUCLEOTIDE SEQUENCE [LARGE SCALE GENOMIC DNA]</scope>
    <source>
        <strain evidence="2 5">UTICA-S1B6</strain>
    </source>
</reference>
<protein>
    <submittedName>
        <fullName evidence="3">Uncharacterized protein</fullName>
    </submittedName>
</protein>
<comment type="caution">
    <text evidence="3">The sequence shown here is derived from an EMBL/GenBank/DDBJ whole genome shotgun (WGS) entry which is preliminary data.</text>
</comment>
<proteinExistence type="predicted"/>
<gene>
    <name evidence="3" type="ORF">B0H24_103611</name>
    <name evidence="2" type="ORF">BY455_13611</name>
</gene>
<accession>A0A2S6G2L6</accession>
<dbReference type="RefSeq" id="WP_104417379.1">
    <property type="nucleotide sequence ID" value="NZ_PTIT01000036.1"/>
</dbReference>
<dbReference type="EMBL" id="PTIU01000036">
    <property type="protein sequence ID" value="PPK52227.1"/>
    <property type="molecule type" value="Genomic_DNA"/>
</dbReference>
<dbReference type="AlphaFoldDB" id="A0A2S6G2L6"/>
<keyword evidence="1" id="KW-0812">Transmembrane</keyword>
<keyword evidence="1" id="KW-1133">Transmembrane helix</keyword>
<evidence type="ECO:0000313" key="2">
    <source>
        <dbReference type="EMBL" id="PPK50041.1"/>
    </source>
</evidence>
<organism evidence="3 4">
    <name type="scientific">Marinobacter persicus</name>
    <dbReference type="NCBI Taxonomy" id="930118"/>
    <lineage>
        <taxon>Bacteria</taxon>
        <taxon>Pseudomonadati</taxon>
        <taxon>Pseudomonadota</taxon>
        <taxon>Gammaproteobacteria</taxon>
        <taxon>Pseudomonadales</taxon>
        <taxon>Marinobacteraceae</taxon>
        <taxon>Marinobacter</taxon>
    </lineage>
</organism>
<feature type="transmembrane region" description="Helical" evidence="1">
    <location>
        <begin position="36"/>
        <end position="54"/>
    </location>
</feature>
<reference evidence="3 4" key="2">
    <citation type="submission" date="2018-02" db="EMBL/GenBank/DDBJ databases">
        <title>Subsurface microbial communities from deep shales in Ohio and West Virginia, USA.</title>
        <authorList>
            <person name="Wrighton K."/>
        </authorList>
    </citation>
    <scope>NUCLEOTIDE SEQUENCE [LARGE SCALE GENOMIC DNA]</scope>
    <source>
        <strain evidence="3 4">UTICA-S1B9</strain>
    </source>
</reference>
<keyword evidence="1" id="KW-0472">Membrane</keyword>
<evidence type="ECO:0000313" key="4">
    <source>
        <dbReference type="Proteomes" id="UP000239446"/>
    </source>
</evidence>
<dbReference type="EMBL" id="PTIT01000036">
    <property type="protein sequence ID" value="PPK50041.1"/>
    <property type="molecule type" value="Genomic_DNA"/>
</dbReference>
<keyword evidence="5" id="KW-1185">Reference proteome</keyword>
<evidence type="ECO:0000256" key="1">
    <source>
        <dbReference type="SAM" id="Phobius"/>
    </source>
</evidence>
<dbReference type="Proteomes" id="UP000239446">
    <property type="component" value="Unassembled WGS sequence"/>
</dbReference>
<evidence type="ECO:0000313" key="3">
    <source>
        <dbReference type="EMBL" id="PPK52227.1"/>
    </source>
</evidence>